<dbReference type="InterPro" id="IPR052961">
    <property type="entry name" value="Oxido-Kinase-like_Enzymes"/>
</dbReference>
<reference evidence="3" key="1">
    <citation type="submission" date="2018-12" db="EMBL/GenBank/DDBJ databases">
        <title>Tengunoibacter tsumagoiensis gen. nov., sp. nov., Dictyobacter kobayashii sp. nov., D. alpinus sp. nov., and D. joshuensis sp. nov. and description of Dictyobacteraceae fam. nov. within the order Ktedonobacterales isolated from Tengu-no-mugimeshi.</title>
        <authorList>
            <person name="Wang C.M."/>
            <person name="Zheng Y."/>
            <person name="Sakai Y."/>
            <person name="Toyoda A."/>
            <person name="Minakuchi Y."/>
            <person name="Abe K."/>
            <person name="Yokota A."/>
            <person name="Yabe S."/>
        </authorList>
    </citation>
    <scope>NUCLEOTIDE SEQUENCE [LARGE SCALE GENOMIC DNA]</scope>
    <source>
        <strain evidence="3">S-27</strain>
    </source>
</reference>
<feature type="domain" description="CHK kinase-like" evidence="1">
    <location>
        <begin position="138"/>
        <end position="316"/>
    </location>
</feature>
<dbReference type="EMBL" id="BIFQ01000001">
    <property type="protein sequence ID" value="GCE07247.1"/>
    <property type="molecule type" value="Genomic_DNA"/>
</dbReference>
<keyword evidence="3" id="KW-1185">Reference proteome</keyword>
<dbReference type="InterPro" id="IPR011009">
    <property type="entry name" value="Kinase-like_dom_sf"/>
</dbReference>
<gene>
    <name evidence="2" type="ORF">KDAU_45760</name>
</gene>
<dbReference type="InterPro" id="IPR015897">
    <property type="entry name" value="CHK_kinase-like"/>
</dbReference>
<name>A0A401ZK53_9CHLR</name>
<accession>A0A401ZK53</accession>
<dbReference type="Gene3D" id="3.90.1200.10">
    <property type="match status" value="1"/>
</dbReference>
<dbReference type="SUPFAM" id="SSF56112">
    <property type="entry name" value="Protein kinase-like (PK-like)"/>
    <property type="match status" value="1"/>
</dbReference>
<dbReference type="PANTHER" id="PTHR23020:SF41">
    <property type="entry name" value="AMINOGLYCOSIDE PHOSPHOTRANSFERASE DOMAIN-CONTAINING PROTEIN"/>
    <property type="match status" value="1"/>
</dbReference>
<dbReference type="OrthoDB" id="141068at2"/>
<dbReference type="SMART" id="SM00587">
    <property type="entry name" value="CHK"/>
    <property type="match status" value="1"/>
</dbReference>
<dbReference type="GO" id="GO:0016740">
    <property type="term" value="F:transferase activity"/>
    <property type="evidence" value="ECO:0007669"/>
    <property type="project" value="UniProtKB-KW"/>
</dbReference>
<evidence type="ECO:0000313" key="3">
    <source>
        <dbReference type="Proteomes" id="UP000287224"/>
    </source>
</evidence>
<comment type="caution">
    <text evidence="2">The sequence shown here is derived from an EMBL/GenBank/DDBJ whole genome shotgun (WGS) entry which is preliminary data.</text>
</comment>
<sequence length="381" mass="42442">MQHQLSLPGSLHDVTPDWLTGIFRANAILPTGSVESIETSIIGEERGFTGVVARVQLQYRDCVDSAPSSVVVKLPLARRETPSAYRASLDKDNMAARRYAERCAREVLFYQQIAPQVALSVPQLYYGAADIEAGRAILVLEDLQHARQGDALEGCSAQDAALVIEQLARLHAQWWEHPHLATFSWLPLWGGNAQEAQARYIHCLEPFLQRFGSRVPAEIQTCLTALTTQYGSIRERLQQRPNTLVHADLHLDNLLFSPFDAQPDVTVIDWQNVARGRGVIDLALFLFGSLTTPTRRAVETDLLHRYHESLLAGGIREYSYNQLLEDCRLVLLWLLGARVVSLGSLDLESLGGRELALVNESLTEDSFAAFLDYNAQSLLSL</sequence>
<dbReference type="InterPro" id="IPR004119">
    <property type="entry name" value="EcKL"/>
</dbReference>
<organism evidence="2 3">
    <name type="scientific">Dictyobacter aurantiacus</name>
    <dbReference type="NCBI Taxonomy" id="1936993"/>
    <lineage>
        <taxon>Bacteria</taxon>
        <taxon>Bacillati</taxon>
        <taxon>Chloroflexota</taxon>
        <taxon>Ktedonobacteria</taxon>
        <taxon>Ktedonobacterales</taxon>
        <taxon>Dictyobacteraceae</taxon>
        <taxon>Dictyobacter</taxon>
    </lineage>
</organism>
<dbReference type="RefSeq" id="WP_160146049.1">
    <property type="nucleotide sequence ID" value="NZ_BIFQ01000001.1"/>
</dbReference>
<dbReference type="Proteomes" id="UP000287224">
    <property type="component" value="Unassembled WGS sequence"/>
</dbReference>
<dbReference type="PANTHER" id="PTHR23020">
    <property type="entry name" value="UNCHARACTERIZED NUCLEAR HORMONE RECEPTOR-RELATED"/>
    <property type="match status" value="1"/>
</dbReference>
<dbReference type="AlphaFoldDB" id="A0A401ZK53"/>
<keyword evidence="2" id="KW-0808">Transferase</keyword>
<evidence type="ECO:0000313" key="2">
    <source>
        <dbReference type="EMBL" id="GCE07247.1"/>
    </source>
</evidence>
<evidence type="ECO:0000259" key="1">
    <source>
        <dbReference type="SMART" id="SM00587"/>
    </source>
</evidence>
<dbReference type="Pfam" id="PF02958">
    <property type="entry name" value="EcKL"/>
    <property type="match status" value="1"/>
</dbReference>
<proteinExistence type="predicted"/>
<protein>
    <submittedName>
        <fullName evidence="2">Aminoglycoside phosphotransferase</fullName>
    </submittedName>
</protein>